<organism evidence="1 2">
    <name type="scientific">Streptomyces ochraceiscleroticus</name>
    <dbReference type="NCBI Taxonomy" id="47761"/>
    <lineage>
        <taxon>Bacteria</taxon>
        <taxon>Bacillati</taxon>
        <taxon>Actinomycetota</taxon>
        <taxon>Actinomycetes</taxon>
        <taxon>Kitasatosporales</taxon>
        <taxon>Streptomycetaceae</taxon>
        <taxon>Streptomyces</taxon>
    </lineage>
</organism>
<keyword evidence="2" id="KW-1185">Reference proteome</keyword>
<dbReference type="Proteomes" id="UP001596139">
    <property type="component" value="Unassembled WGS sequence"/>
</dbReference>
<name>A0ABW1MGG0_9ACTN</name>
<dbReference type="RefSeq" id="WP_031062381.1">
    <property type="nucleotide sequence ID" value="NZ_JBHSPX010000003.1"/>
</dbReference>
<gene>
    <name evidence="1" type="ORF">ACFP4F_08250</name>
</gene>
<accession>A0ABW1MGG0</accession>
<protein>
    <submittedName>
        <fullName evidence="1">Uncharacterized protein</fullName>
    </submittedName>
</protein>
<sequence>MGSEGKLAISLVGLDHLAGQLRSIKRRMDDTGNFKRELGHDELGASRAFDALQEFLDGWKDGRKEIDNGIDGAAKQAGDIVEKFTKLDLDLKNQLEKGRK</sequence>
<reference evidence="2" key="1">
    <citation type="journal article" date="2019" name="Int. J. Syst. Evol. Microbiol.">
        <title>The Global Catalogue of Microorganisms (GCM) 10K type strain sequencing project: providing services to taxonomists for standard genome sequencing and annotation.</title>
        <authorList>
            <consortium name="The Broad Institute Genomics Platform"/>
            <consortium name="The Broad Institute Genome Sequencing Center for Infectious Disease"/>
            <person name="Wu L."/>
            <person name="Ma J."/>
        </authorList>
    </citation>
    <scope>NUCLEOTIDE SEQUENCE [LARGE SCALE GENOMIC DNA]</scope>
    <source>
        <strain evidence="2">CGMCC 1.15180</strain>
    </source>
</reference>
<dbReference type="EMBL" id="JBHSPX010000003">
    <property type="protein sequence ID" value="MFC6062538.1"/>
    <property type="molecule type" value="Genomic_DNA"/>
</dbReference>
<proteinExistence type="predicted"/>
<evidence type="ECO:0000313" key="2">
    <source>
        <dbReference type="Proteomes" id="UP001596139"/>
    </source>
</evidence>
<comment type="caution">
    <text evidence="1">The sequence shown here is derived from an EMBL/GenBank/DDBJ whole genome shotgun (WGS) entry which is preliminary data.</text>
</comment>
<evidence type="ECO:0000313" key="1">
    <source>
        <dbReference type="EMBL" id="MFC6062538.1"/>
    </source>
</evidence>